<name>A0A8D8WG45_9HEMI</name>
<evidence type="ECO:0000313" key="1">
    <source>
        <dbReference type="EMBL" id="CAG6657648.1"/>
    </source>
</evidence>
<proteinExistence type="predicted"/>
<sequence length="167" mass="18481">MRILSLYSLELYFIVMTISWKPREALGKVIPVGVPITADQLTSLCKFDKVSNGYNVCQKVTLPDGSPDYMVTTTLDMMCDAVKEALGFQCARCLTMESPEGSNTMVDTCALSSDCAIPLDNETVWMYLTTQKLAVEVPSGQKCVENDFKTLHEDCTEKKTAETLSPQ</sequence>
<dbReference type="EMBL" id="HBUF01380394">
    <property type="protein sequence ID" value="CAG6730016.1"/>
    <property type="molecule type" value="Transcribed_RNA"/>
</dbReference>
<dbReference type="EMBL" id="HBUF01189118">
    <property type="protein sequence ID" value="CAG6657648.1"/>
    <property type="molecule type" value="Transcribed_RNA"/>
</dbReference>
<accession>A0A8D8WG45</accession>
<reference evidence="1" key="1">
    <citation type="submission" date="2021-05" db="EMBL/GenBank/DDBJ databases">
        <authorList>
            <person name="Alioto T."/>
            <person name="Alioto T."/>
            <person name="Gomez Garrido J."/>
        </authorList>
    </citation>
    <scope>NUCLEOTIDE SEQUENCE</scope>
</reference>
<protein>
    <submittedName>
        <fullName evidence="1">Uncharacterized protein</fullName>
    </submittedName>
</protein>
<dbReference type="AlphaFoldDB" id="A0A8D8WG45"/>
<organism evidence="1">
    <name type="scientific">Cacopsylla melanoneura</name>
    <dbReference type="NCBI Taxonomy" id="428564"/>
    <lineage>
        <taxon>Eukaryota</taxon>
        <taxon>Metazoa</taxon>
        <taxon>Ecdysozoa</taxon>
        <taxon>Arthropoda</taxon>
        <taxon>Hexapoda</taxon>
        <taxon>Insecta</taxon>
        <taxon>Pterygota</taxon>
        <taxon>Neoptera</taxon>
        <taxon>Paraneoptera</taxon>
        <taxon>Hemiptera</taxon>
        <taxon>Sternorrhyncha</taxon>
        <taxon>Psylloidea</taxon>
        <taxon>Psyllidae</taxon>
        <taxon>Psyllinae</taxon>
        <taxon>Cacopsylla</taxon>
    </lineage>
</organism>